<evidence type="ECO:0000313" key="2">
    <source>
        <dbReference type="Proteomes" id="UP001058074"/>
    </source>
</evidence>
<protein>
    <submittedName>
        <fullName evidence="1">N-acetyltransferase</fullName>
    </submittedName>
</protein>
<sequence>MELKILKTDGKNRDFLNLIKLLDEGLNEKYGELQKQYNKLNSVDYINDVIVIYKDNVAVGCGAFKEHSEDTVELKRIFLRKEERGQGLSKIIVSELEKLAKEKGYKFAVLETGIKQIEAISLYKNARYTVTENYGMYAGNANSVCMKKDLWIKSKAL</sequence>
<dbReference type="Proteomes" id="UP001058074">
    <property type="component" value="Unassembled WGS sequence"/>
</dbReference>
<gene>
    <name evidence="1" type="ORF">rsdtw13_11430</name>
</gene>
<proteinExistence type="predicted"/>
<accession>A0ACB5RA17</accession>
<name>A0ACB5RA17_9CLOT</name>
<organism evidence="1 2">
    <name type="scientific">Inconstantimicrobium mannanitabidum</name>
    <dbReference type="NCBI Taxonomy" id="1604901"/>
    <lineage>
        <taxon>Bacteria</taxon>
        <taxon>Bacillati</taxon>
        <taxon>Bacillota</taxon>
        <taxon>Clostridia</taxon>
        <taxon>Eubacteriales</taxon>
        <taxon>Clostridiaceae</taxon>
        <taxon>Inconstantimicrobium</taxon>
    </lineage>
</organism>
<evidence type="ECO:0000313" key="1">
    <source>
        <dbReference type="EMBL" id="GKX65885.1"/>
    </source>
</evidence>
<reference evidence="1" key="1">
    <citation type="journal article" date="2025" name="Int. J. Syst. Evol. Microbiol.">
        <title>Inconstantimicrobium mannanitabidum sp. nov., a novel member of the family Clostridiaceae isolated from anoxic soil under the treatment of reductive soil disinfestation.</title>
        <authorList>
            <person name="Ueki A."/>
            <person name="Tonouchi A."/>
            <person name="Honma S."/>
            <person name="Kaku N."/>
            <person name="Ueki K."/>
        </authorList>
    </citation>
    <scope>NUCLEOTIDE SEQUENCE</scope>
    <source>
        <strain evidence="1">TW13</strain>
    </source>
</reference>
<comment type="caution">
    <text evidence="1">The sequence shown here is derived from an EMBL/GenBank/DDBJ whole genome shotgun (WGS) entry which is preliminary data.</text>
</comment>
<keyword evidence="2" id="KW-1185">Reference proteome</keyword>
<dbReference type="EMBL" id="BROD01000001">
    <property type="protein sequence ID" value="GKX65885.1"/>
    <property type="molecule type" value="Genomic_DNA"/>
</dbReference>